<evidence type="ECO:0000256" key="1">
    <source>
        <dbReference type="ARBA" id="ARBA00004651"/>
    </source>
</evidence>
<evidence type="ECO:0000256" key="6">
    <source>
        <dbReference type="SAM" id="Phobius"/>
    </source>
</evidence>
<feature type="transmembrane region" description="Helical" evidence="6">
    <location>
        <begin position="131"/>
        <end position="151"/>
    </location>
</feature>
<evidence type="ECO:0000256" key="5">
    <source>
        <dbReference type="ARBA" id="ARBA00023136"/>
    </source>
</evidence>
<dbReference type="GO" id="GO:0022857">
    <property type="term" value="F:transmembrane transporter activity"/>
    <property type="evidence" value="ECO:0007669"/>
    <property type="project" value="InterPro"/>
</dbReference>
<keyword evidence="8" id="KW-1185">Reference proteome</keyword>
<keyword evidence="4 6" id="KW-1133">Transmembrane helix</keyword>
<keyword evidence="2" id="KW-1003">Cell membrane</keyword>
<evidence type="ECO:0000313" key="7">
    <source>
        <dbReference type="EMBL" id="CQR25060.1"/>
    </source>
</evidence>
<feature type="transmembrane region" description="Helical" evidence="6">
    <location>
        <begin position="12"/>
        <end position="28"/>
    </location>
</feature>
<feature type="transmembrane region" description="Helical" evidence="6">
    <location>
        <begin position="40"/>
        <end position="73"/>
    </location>
</feature>
<dbReference type="PANTHER" id="PTHR32196:SF69">
    <property type="entry name" value="BRANCHED-CHAIN AMINO ACID TRANSPORT SYSTEM, PERMEASE PROTEIN"/>
    <property type="match status" value="1"/>
</dbReference>
<feature type="transmembrane region" description="Helical" evidence="6">
    <location>
        <begin position="264"/>
        <end position="282"/>
    </location>
</feature>
<feature type="transmembrane region" description="Helical" evidence="6">
    <location>
        <begin position="85"/>
        <end position="105"/>
    </location>
</feature>
<dbReference type="OrthoDB" id="9778389at2"/>
<accession>A0A0E4CSX6</accession>
<dbReference type="EMBL" id="CTEN01000003">
    <property type="protein sequence ID" value="CQR25060.1"/>
    <property type="molecule type" value="Genomic_DNA"/>
</dbReference>
<reference evidence="8" key="1">
    <citation type="submission" date="2015-03" db="EMBL/GenBank/DDBJ databases">
        <authorList>
            <person name="Urmite Genomes"/>
        </authorList>
    </citation>
    <scope>NUCLEOTIDE SEQUENCE [LARGE SCALE GENOMIC DNA]</scope>
    <source>
        <strain evidence="8">FF10</strain>
    </source>
</reference>
<dbReference type="Proteomes" id="UP000198604">
    <property type="component" value="Unassembled WGS sequence"/>
</dbReference>
<dbReference type="CDD" id="cd06574">
    <property type="entry name" value="TM_PBP1_branched-chain-AA_like"/>
    <property type="match status" value="1"/>
</dbReference>
<proteinExistence type="predicted"/>
<evidence type="ECO:0000256" key="2">
    <source>
        <dbReference type="ARBA" id="ARBA00022475"/>
    </source>
</evidence>
<keyword evidence="3 6" id="KW-0812">Transmembrane</keyword>
<keyword evidence="5 6" id="KW-0472">Membrane</keyword>
<sequence>MDLILSSLSQGLLWSIMAIGVYLTYRILDIADLTAEGAYPLGAAICATSIVSGLNPLLATLLGFVGGMAAGLVSGLLHTKMKIPALLTGIVTLTGLYSINLKVLGKANVALLRQKTLVTQLQDMGLTKTNAVLVIGAIFVVVVILLLTLLMKTQVGLALRSTGDNIPMSEANGINVDHMKIYGYMLSNGLIALCGALLTQNNGYADLNSGTGTIVIGLASVIIAEVILRNLSIGWRLASVVLGSVLYRMIILAILEIPGMDADLVKLFSAILLATVLFVPELQKKFKIRPLAGTDKTA</sequence>
<feature type="transmembrane region" description="Helical" evidence="6">
    <location>
        <begin position="240"/>
        <end position="258"/>
    </location>
</feature>
<name>A0A0E4CSX6_9STRE</name>
<feature type="transmembrane region" description="Helical" evidence="6">
    <location>
        <begin position="210"/>
        <end position="228"/>
    </location>
</feature>
<dbReference type="AlphaFoldDB" id="A0A0E4CSX6"/>
<protein>
    <submittedName>
        <fullName evidence="7">ABC transporter permease</fullName>
    </submittedName>
</protein>
<comment type="subcellular location">
    <subcellularLocation>
        <location evidence="1">Cell membrane</location>
        <topology evidence="1">Multi-pass membrane protein</topology>
    </subcellularLocation>
</comment>
<evidence type="ECO:0000313" key="8">
    <source>
        <dbReference type="Proteomes" id="UP000198604"/>
    </source>
</evidence>
<dbReference type="InterPro" id="IPR001851">
    <property type="entry name" value="ABC_transp_permease"/>
</dbReference>
<dbReference type="Pfam" id="PF02653">
    <property type="entry name" value="BPD_transp_2"/>
    <property type="match status" value="1"/>
</dbReference>
<dbReference type="GO" id="GO:0005886">
    <property type="term" value="C:plasma membrane"/>
    <property type="evidence" value="ECO:0007669"/>
    <property type="project" value="UniProtKB-SubCell"/>
</dbReference>
<dbReference type="RefSeq" id="WP_093650650.1">
    <property type="nucleotide sequence ID" value="NZ_CTEN01000003.1"/>
</dbReference>
<evidence type="ECO:0000256" key="3">
    <source>
        <dbReference type="ARBA" id="ARBA00022692"/>
    </source>
</evidence>
<evidence type="ECO:0000256" key="4">
    <source>
        <dbReference type="ARBA" id="ARBA00022989"/>
    </source>
</evidence>
<organism evidence="7 8">
    <name type="scientific">Streptococcus varani</name>
    <dbReference type="NCBI Taxonomy" id="1608583"/>
    <lineage>
        <taxon>Bacteria</taxon>
        <taxon>Bacillati</taxon>
        <taxon>Bacillota</taxon>
        <taxon>Bacilli</taxon>
        <taxon>Lactobacillales</taxon>
        <taxon>Streptococcaceae</taxon>
        <taxon>Streptococcus</taxon>
    </lineage>
</organism>
<dbReference type="STRING" id="1608583.BN1356_01403"/>
<gene>
    <name evidence="7" type="ORF">BN1356_01403</name>
</gene>
<dbReference type="PANTHER" id="PTHR32196">
    <property type="entry name" value="ABC TRANSPORTER PERMEASE PROTEIN YPHD-RELATED-RELATED"/>
    <property type="match status" value="1"/>
</dbReference>